<name>A0ABT4I7I1_9ACTO</name>
<comment type="caution">
    <text evidence="1">The sequence shown here is derived from an EMBL/GenBank/DDBJ whole genome shotgun (WGS) entry which is preliminary data.</text>
</comment>
<dbReference type="PANTHER" id="PTHR30595:SF6">
    <property type="entry name" value="SCHLAFEN ALBA-2 DOMAIN-CONTAINING PROTEIN"/>
    <property type="match status" value="1"/>
</dbReference>
<dbReference type="Gene3D" id="3.30.565.60">
    <property type="match status" value="1"/>
</dbReference>
<gene>
    <name evidence="1" type="ORF">OHJ16_06540</name>
</gene>
<evidence type="ECO:0000313" key="2">
    <source>
        <dbReference type="Proteomes" id="UP001072034"/>
    </source>
</evidence>
<dbReference type="PANTHER" id="PTHR30595">
    <property type="entry name" value="GLPR-RELATED TRANSCRIPTIONAL REPRESSOR"/>
    <property type="match status" value="1"/>
</dbReference>
<proteinExistence type="predicted"/>
<sequence length="227" mass="24804">MRRKSAPVGVEALSAAHADRLRRDIDAAGDDLHVLRARSLVTVDDRLTAAGLLLLGEHPQLSLPHALVRVLRYQADETGVGSRQTMAADGDRRLEGAIPDVIDAALALVDEWGPRRRALKADGRLGPVDVIPREAWMEAVVNAVVHRSYSMAGDHIRVSIFPHRIEVSSPGRFPGLGDLYLYERHCQARRLRPSHGVGCRTGWEGRAGYRVPAPSVPAPCVEIDIFG</sequence>
<dbReference type="Proteomes" id="UP001072034">
    <property type="component" value="Unassembled WGS sequence"/>
</dbReference>
<organism evidence="1 2">
    <name type="scientific">Actinomyces israelii</name>
    <dbReference type="NCBI Taxonomy" id="1659"/>
    <lineage>
        <taxon>Bacteria</taxon>
        <taxon>Bacillati</taxon>
        <taxon>Actinomycetota</taxon>
        <taxon>Actinomycetes</taxon>
        <taxon>Actinomycetales</taxon>
        <taxon>Actinomycetaceae</taxon>
        <taxon>Actinomyces</taxon>
    </lineage>
</organism>
<evidence type="ECO:0008006" key="3">
    <source>
        <dbReference type="Google" id="ProtNLM"/>
    </source>
</evidence>
<evidence type="ECO:0000313" key="1">
    <source>
        <dbReference type="EMBL" id="MCZ0857699.1"/>
    </source>
</evidence>
<accession>A0ABT4I7I1</accession>
<keyword evidence="2" id="KW-1185">Reference proteome</keyword>
<dbReference type="RefSeq" id="WP_268917237.1">
    <property type="nucleotide sequence ID" value="NZ_JAPTMY010000011.1"/>
</dbReference>
<dbReference type="InterPro" id="IPR038475">
    <property type="entry name" value="RecG_C_sf"/>
</dbReference>
<dbReference type="EMBL" id="JAPTMY010000011">
    <property type="protein sequence ID" value="MCZ0857699.1"/>
    <property type="molecule type" value="Genomic_DNA"/>
</dbReference>
<protein>
    <recommendedName>
        <fullName evidence="3">ATP-dependent DNA helicase RecG C-terminal domain-containing protein</fullName>
    </recommendedName>
</protein>
<reference evidence="1" key="1">
    <citation type="submission" date="2022-10" db="EMBL/GenBank/DDBJ databases">
        <title>Genome sequence of Actinomyces israelii ATCC 10048.</title>
        <authorList>
            <person name="Watt R.M."/>
            <person name="Tong W.M."/>
        </authorList>
    </citation>
    <scope>NUCLEOTIDE SEQUENCE</scope>
    <source>
        <strain evidence="1">ATCC 10048</strain>
    </source>
</reference>